<protein>
    <submittedName>
        <fullName evidence="2">Uncharacterized protein</fullName>
    </submittedName>
</protein>
<feature type="region of interest" description="Disordered" evidence="1">
    <location>
        <begin position="1"/>
        <end position="49"/>
    </location>
</feature>
<gene>
    <name evidence="2" type="ORF">JCGZ_03761</name>
</gene>
<dbReference type="EMBL" id="KK914330">
    <property type="protein sequence ID" value="KDP40411.1"/>
    <property type="molecule type" value="Genomic_DNA"/>
</dbReference>
<dbReference type="AlphaFoldDB" id="A0A067KW34"/>
<keyword evidence="3" id="KW-1185">Reference proteome</keyword>
<feature type="region of interest" description="Disordered" evidence="1">
    <location>
        <begin position="62"/>
        <end position="83"/>
    </location>
</feature>
<dbReference type="Proteomes" id="UP000027138">
    <property type="component" value="Unassembled WGS sequence"/>
</dbReference>
<accession>A0A067KW34</accession>
<reference evidence="2 3" key="1">
    <citation type="journal article" date="2014" name="PLoS ONE">
        <title>Global Analysis of Gene Expression Profiles in Physic Nut (Jatropha curcas L.) Seedlings Exposed to Salt Stress.</title>
        <authorList>
            <person name="Zhang L."/>
            <person name="Zhang C."/>
            <person name="Wu P."/>
            <person name="Chen Y."/>
            <person name="Li M."/>
            <person name="Jiang H."/>
            <person name="Wu G."/>
        </authorList>
    </citation>
    <scope>NUCLEOTIDE SEQUENCE [LARGE SCALE GENOMIC DNA]</scope>
    <source>
        <strain evidence="3">cv. GZQX0401</strain>
        <tissue evidence="2">Young leaves</tissue>
    </source>
</reference>
<organism evidence="2 3">
    <name type="scientific">Jatropha curcas</name>
    <name type="common">Barbados nut</name>
    <dbReference type="NCBI Taxonomy" id="180498"/>
    <lineage>
        <taxon>Eukaryota</taxon>
        <taxon>Viridiplantae</taxon>
        <taxon>Streptophyta</taxon>
        <taxon>Embryophyta</taxon>
        <taxon>Tracheophyta</taxon>
        <taxon>Spermatophyta</taxon>
        <taxon>Magnoliopsida</taxon>
        <taxon>eudicotyledons</taxon>
        <taxon>Gunneridae</taxon>
        <taxon>Pentapetalae</taxon>
        <taxon>rosids</taxon>
        <taxon>fabids</taxon>
        <taxon>Malpighiales</taxon>
        <taxon>Euphorbiaceae</taxon>
        <taxon>Crotonoideae</taxon>
        <taxon>Jatropheae</taxon>
        <taxon>Jatropha</taxon>
    </lineage>
</organism>
<evidence type="ECO:0000313" key="2">
    <source>
        <dbReference type="EMBL" id="KDP40411.1"/>
    </source>
</evidence>
<evidence type="ECO:0000313" key="3">
    <source>
        <dbReference type="Proteomes" id="UP000027138"/>
    </source>
</evidence>
<name>A0A067KW34_JATCU</name>
<sequence length="131" mass="15092">MIAAPPACCVNRNKKEGAKKGDPSFVVERERLESSENRGTGGSTRLSDRRMSRLSCAFCVPQKRKKGEKGGRNPLRRGGEGNAWHWSPVIEKREEERARVRLTLEKKDEEEEKKFWISRLFRFDSNQFGPI</sequence>
<proteinExistence type="predicted"/>
<feature type="compositionally biased region" description="Basic and acidic residues" evidence="1">
    <location>
        <begin position="13"/>
        <end position="36"/>
    </location>
</feature>
<evidence type="ECO:0000256" key="1">
    <source>
        <dbReference type="SAM" id="MobiDB-lite"/>
    </source>
</evidence>